<dbReference type="RefSeq" id="WP_072762702.1">
    <property type="nucleotide sequence ID" value="NZ_FQYX01000001.1"/>
</dbReference>
<comment type="similarity">
    <text evidence="1">Belongs to the LysR transcriptional regulatory family.</text>
</comment>
<evidence type="ECO:0000259" key="5">
    <source>
        <dbReference type="PROSITE" id="PS50931"/>
    </source>
</evidence>
<sequence length="297" mass="34110">MFDFRLKVFHTVAKRLSFTKASKELFITQPAVTKHIKEIENYLNIKVFERKRSQIVLTPAGKILLEHTEALFSLYRELEFELNTITKNYNGRLRIGASTTIAQYILPQLLAGFHQKFGHIKVSLISGNTEKIEAELQANTIDLGIIEGRTKKSNFKYEEFIKDEIVLVANSQHPLVKKQPISLETLKTVPVLLREQGSGTLEVIDHHLKKTTLKTSDLSLEMELGSTESIKNYLYHSNSVAFLSIHSIFKELKNNDFSILDVAELNIGRHFYFIQPQGQTDPLSELFKKFALHYNFK</sequence>
<dbReference type="AlphaFoldDB" id="A0A1M6A8W9"/>
<dbReference type="Pfam" id="PF00126">
    <property type="entry name" value="HTH_1"/>
    <property type="match status" value="1"/>
</dbReference>
<evidence type="ECO:0000256" key="3">
    <source>
        <dbReference type="ARBA" id="ARBA00023125"/>
    </source>
</evidence>
<dbReference type="OrthoDB" id="9785745at2"/>
<dbReference type="PROSITE" id="PS50931">
    <property type="entry name" value="HTH_LYSR"/>
    <property type="match status" value="1"/>
</dbReference>
<dbReference type="SUPFAM" id="SSF53850">
    <property type="entry name" value="Periplasmic binding protein-like II"/>
    <property type="match status" value="1"/>
</dbReference>
<organism evidence="6 7">
    <name type="scientific">Arenibacter nanhaiticus</name>
    <dbReference type="NCBI Taxonomy" id="558155"/>
    <lineage>
        <taxon>Bacteria</taxon>
        <taxon>Pseudomonadati</taxon>
        <taxon>Bacteroidota</taxon>
        <taxon>Flavobacteriia</taxon>
        <taxon>Flavobacteriales</taxon>
        <taxon>Flavobacteriaceae</taxon>
        <taxon>Arenibacter</taxon>
    </lineage>
</organism>
<dbReference type="SUPFAM" id="SSF46785">
    <property type="entry name" value="Winged helix' DNA-binding domain"/>
    <property type="match status" value="1"/>
</dbReference>
<dbReference type="Pfam" id="PF03466">
    <property type="entry name" value="LysR_substrate"/>
    <property type="match status" value="1"/>
</dbReference>
<dbReference type="STRING" id="558155.SAMN04487911_101132"/>
<dbReference type="PRINTS" id="PR00039">
    <property type="entry name" value="HTHLYSR"/>
</dbReference>
<dbReference type="InterPro" id="IPR000847">
    <property type="entry name" value="LysR_HTH_N"/>
</dbReference>
<reference evidence="6 7" key="1">
    <citation type="submission" date="2016-11" db="EMBL/GenBank/DDBJ databases">
        <authorList>
            <person name="Jaros S."/>
            <person name="Januszkiewicz K."/>
            <person name="Wedrychowicz H."/>
        </authorList>
    </citation>
    <scope>NUCLEOTIDE SEQUENCE [LARGE SCALE GENOMIC DNA]</scope>
    <source>
        <strain evidence="6 7">CGMCC 1.8863</strain>
    </source>
</reference>
<keyword evidence="4" id="KW-0804">Transcription</keyword>
<evidence type="ECO:0000313" key="6">
    <source>
        <dbReference type="EMBL" id="SHI32915.1"/>
    </source>
</evidence>
<dbReference type="InterPro" id="IPR036390">
    <property type="entry name" value="WH_DNA-bd_sf"/>
</dbReference>
<evidence type="ECO:0000256" key="4">
    <source>
        <dbReference type="ARBA" id="ARBA00023163"/>
    </source>
</evidence>
<dbReference type="EMBL" id="FQYX01000001">
    <property type="protein sequence ID" value="SHI32915.1"/>
    <property type="molecule type" value="Genomic_DNA"/>
</dbReference>
<proteinExistence type="inferred from homology"/>
<evidence type="ECO:0000313" key="7">
    <source>
        <dbReference type="Proteomes" id="UP000184231"/>
    </source>
</evidence>
<dbReference type="PANTHER" id="PTHR30126:SF39">
    <property type="entry name" value="HTH-TYPE TRANSCRIPTIONAL REGULATOR CYSL"/>
    <property type="match status" value="1"/>
</dbReference>
<protein>
    <submittedName>
        <fullName evidence="6">DNA-binding transcriptional regulator, LysR family</fullName>
    </submittedName>
</protein>
<dbReference type="PANTHER" id="PTHR30126">
    <property type="entry name" value="HTH-TYPE TRANSCRIPTIONAL REGULATOR"/>
    <property type="match status" value="1"/>
</dbReference>
<dbReference type="GO" id="GO:0003700">
    <property type="term" value="F:DNA-binding transcription factor activity"/>
    <property type="evidence" value="ECO:0007669"/>
    <property type="project" value="InterPro"/>
</dbReference>
<dbReference type="Gene3D" id="3.40.190.290">
    <property type="match status" value="1"/>
</dbReference>
<keyword evidence="3 6" id="KW-0238">DNA-binding</keyword>
<dbReference type="Proteomes" id="UP000184231">
    <property type="component" value="Unassembled WGS sequence"/>
</dbReference>
<evidence type="ECO:0000256" key="1">
    <source>
        <dbReference type="ARBA" id="ARBA00009437"/>
    </source>
</evidence>
<evidence type="ECO:0000256" key="2">
    <source>
        <dbReference type="ARBA" id="ARBA00023015"/>
    </source>
</evidence>
<dbReference type="CDD" id="cd08420">
    <property type="entry name" value="PBP2_CysL_like"/>
    <property type="match status" value="1"/>
</dbReference>
<name>A0A1M6A8W9_9FLAO</name>
<accession>A0A1M6A8W9</accession>
<feature type="domain" description="HTH lysR-type" evidence="5">
    <location>
        <begin position="6"/>
        <end position="58"/>
    </location>
</feature>
<dbReference type="Gene3D" id="1.10.10.10">
    <property type="entry name" value="Winged helix-like DNA-binding domain superfamily/Winged helix DNA-binding domain"/>
    <property type="match status" value="1"/>
</dbReference>
<gene>
    <name evidence="6" type="ORF">SAMN04487911_101132</name>
</gene>
<keyword evidence="2" id="KW-0805">Transcription regulation</keyword>
<dbReference type="InterPro" id="IPR036388">
    <property type="entry name" value="WH-like_DNA-bd_sf"/>
</dbReference>
<keyword evidence="7" id="KW-1185">Reference proteome</keyword>
<dbReference type="FunFam" id="1.10.10.10:FF:000001">
    <property type="entry name" value="LysR family transcriptional regulator"/>
    <property type="match status" value="1"/>
</dbReference>
<dbReference type="GO" id="GO:0000976">
    <property type="term" value="F:transcription cis-regulatory region binding"/>
    <property type="evidence" value="ECO:0007669"/>
    <property type="project" value="TreeGrafter"/>
</dbReference>
<dbReference type="InterPro" id="IPR005119">
    <property type="entry name" value="LysR_subst-bd"/>
</dbReference>